<dbReference type="Proteomes" id="UP000225706">
    <property type="component" value="Unassembled WGS sequence"/>
</dbReference>
<accession>A0A2B4RI50</accession>
<dbReference type="GO" id="GO:0006915">
    <property type="term" value="P:apoptotic process"/>
    <property type="evidence" value="ECO:0007669"/>
    <property type="project" value="UniProtKB-KW"/>
</dbReference>
<dbReference type="Pfam" id="PF21355">
    <property type="entry name" value="TRAF-mep_MATH"/>
    <property type="match status" value="1"/>
</dbReference>
<dbReference type="Pfam" id="PF00097">
    <property type="entry name" value="zf-C3HC4"/>
    <property type="match status" value="1"/>
</dbReference>
<reference evidence="16" key="1">
    <citation type="journal article" date="2017" name="bioRxiv">
        <title>Comparative analysis of the genomes of Stylophora pistillata and Acropora digitifera provides evidence for extensive differences between species of corals.</title>
        <authorList>
            <person name="Voolstra C.R."/>
            <person name="Li Y."/>
            <person name="Liew Y.J."/>
            <person name="Baumgarten S."/>
            <person name="Zoccola D."/>
            <person name="Flot J.-F."/>
            <person name="Tambutte S."/>
            <person name="Allemand D."/>
            <person name="Aranda M."/>
        </authorList>
    </citation>
    <scope>NUCLEOTIDE SEQUENCE [LARGE SCALE GENOMIC DNA]</scope>
</reference>
<evidence type="ECO:0000259" key="12">
    <source>
        <dbReference type="PROSITE" id="PS50089"/>
    </source>
</evidence>
<dbReference type="InterPro" id="IPR012227">
    <property type="entry name" value="TNF_rcpt-assoc_TRAF_met"/>
</dbReference>
<protein>
    <submittedName>
        <fullName evidence="15">TNF receptor-associated factor 3</fullName>
    </submittedName>
</protein>
<dbReference type="FunFam" id="2.60.210.10:FF:000001">
    <property type="entry name" value="TNF receptor-associated factor"/>
    <property type="match status" value="1"/>
</dbReference>
<dbReference type="GO" id="GO:0007165">
    <property type="term" value="P:signal transduction"/>
    <property type="evidence" value="ECO:0007669"/>
    <property type="project" value="InterPro"/>
</dbReference>
<dbReference type="InterPro" id="IPR049342">
    <property type="entry name" value="TRAF1-6_MATH_dom"/>
</dbReference>
<keyword evidence="2" id="KW-0963">Cytoplasm</keyword>
<evidence type="ECO:0000256" key="1">
    <source>
        <dbReference type="ARBA" id="ARBA00004496"/>
    </source>
</evidence>
<dbReference type="GO" id="GO:0005164">
    <property type="term" value="F:tumor necrosis factor receptor binding"/>
    <property type="evidence" value="ECO:0007669"/>
    <property type="project" value="TreeGrafter"/>
</dbReference>
<evidence type="ECO:0000256" key="2">
    <source>
        <dbReference type="ARBA" id="ARBA00022490"/>
    </source>
</evidence>
<keyword evidence="16" id="KW-1185">Reference proteome</keyword>
<keyword evidence="15" id="KW-0675">Receptor</keyword>
<dbReference type="PROSITE" id="PS50089">
    <property type="entry name" value="ZF_RING_2"/>
    <property type="match status" value="1"/>
</dbReference>
<dbReference type="InterPro" id="IPR013083">
    <property type="entry name" value="Znf_RING/FYVE/PHD"/>
</dbReference>
<evidence type="ECO:0000256" key="9">
    <source>
        <dbReference type="ARBA" id="ARBA00022843"/>
    </source>
</evidence>
<dbReference type="PIRSF" id="PIRSF015614">
    <property type="entry name" value="TRAF"/>
    <property type="match status" value="1"/>
</dbReference>
<dbReference type="Gene3D" id="3.30.40.10">
    <property type="entry name" value="Zinc/RING finger domain, C3HC4 (zinc finger)"/>
    <property type="match status" value="2"/>
</dbReference>
<keyword evidence="8 11" id="KW-0862">Zinc</keyword>
<dbReference type="GO" id="GO:0043122">
    <property type="term" value="P:regulation of canonical NF-kappaB signal transduction"/>
    <property type="evidence" value="ECO:0007669"/>
    <property type="project" value="TreeGrafter"/>
</dbReference>
<gene>
    <name evidence="15" type="primary">Traf3</name>
    <name evidence="15" type="ORF">AWC38_SpisGene19701</name>
</gene>
<dbReference type="EMBL" id="LSMT01000582">
    <property type="protein sequence ID" value="PFX16037.1"/>
    <property type="molecule type" value="Genomic_DNA"/>
</dbReference>
<sequence>MVVIVDGKFEIKFVDGLDERLKCPICKSIFDEPWQTSCGHRFCRNCLELLFGSENPRCPVDNEPLSISQSFRDKCCEREVLDVHCFCRFNEKGCDWKGEFRRLELHEGSCQYGDMKCQACCETMERRHLKAHREHDCISRVVTCTYCGCEVRHSNMKDHLNVCLKIPTQYILNCGEEGIPKDAMEELVTTHCPKAEHLCPFSIHGCAFKGARKIIDQHVAIGIESHLEMINLSSHECAEKSKQMEERICHLEKENTGLKHQLQNQAEQVAVARQNILTQQSKMCMIENSIIEQKRITEKLLDDLKLAEATRSNGSITLTQMEEIMNTLREHEKDVSSLHGEVIRLKSSPASPKGASDYRKNSGVSLTREYERRLDRNEHQLALHDIQLSDQDMQIQMLEATSYNGTYIWKIDRYSLRFQEAVAGKTPSIYSPPFYVGRFGYKVCARLYPNGDGNGKGTHISMFFVVMRGEYDALLPWPFLQKVHFRLIDQERIRDANEAFRPEPNSTSFKRPTSDMNLASGCPTFISHMELRQGGYIRNDTMFIKTTVDTCGLQGNIC</sequence>
<dbReference type="PROSITE" id="PS50145">
    <property type="entry name" value="ZF_TRAF"/>
    <property type="match status" value="1"/>
</dbReference>
<dbReference type="SMART" id="SM00184">
    <property type="entry name" value="RING"/>
    <property type="match status" value="1"/>
</dbReference>
<feature type="domain" description="TRAF-type" evidence="14">
    <location>
        <begin position="106"/>
        <end position="157"/>
    </location>
</feature>
<evidence type="ECO:0000256" key="8">
    <source>
        <dbReference type="ARBA" id="ARBA00022833"/>
    </source>
</evidence>
<feature type="zinc finger region" description="TRAF-type" evidence="11">
    <location>
        <begin position="106"/>
        <end position="157"/>
    </location>
</feature>
<dbReference type="PANTHER" id="PTHR10131">
    <property type="entry name" value="TNF RECEPTOR ASSOCIATED FACTOR"/>
    <property type="match status" value="1"/>
</dbReference>
<feature type="domain" description="RING-type" evidence="12">
    <location>
        <begin position="23"/>
        <end position="62"/>
    </location>
</feature>
<keyword evidence="6" id="KW-0677">Repeat</keyword>
<dbReference type="Pfam" id="PF02176">
    <property type="entry name" value="zf-TRAF"/>
    <property type="match status" value="1"/>
</dbReference>
<keyword evidence="4" id="KW-0053">Apoptosis</keyword>
<dbReference type="InterPro" id="IPR001293">
    <property type="entry name" value="Znf_TRAF"/>
</dbReference>
<dbReference type="AlphaFoldDB" id="A0A2B4RI50"/>
<dbReference type="PROSITE" id="PS00518">
    <property type="entry name" value="ZF_RING_1"/>
    <property type="match status" value="1"/>
</dbReference>
<dbReference type="PANTHER" id="PTHR10131:SF153">
    <property type="entry name" value="RING-TYPE DOMAIN-CONTAINING PROTEIN"/>
    <property type="match status" value="1"/>
</dbReference>
<evidence type="ECO:0000259" key="13">
    <source>
        <dbReference type="PROSITE" id="PS50144"/>
    </source>
</evidence>
<keyword evidence="5 11" id="KW-0479">Metal-binding</keyword>
<keyword evidence="3" id="KW-1017">Isopeptide bond</keyword>
<dbReference type="InterPro" id="IPR002083">
    <property type="entry name" value="MATH/TRAF_dom"/>
</dbReference>
<dbReference type="InterPro" id="IPR018957">
    <property type="entry name" value="Znf_C3HC4_RING-type"/>
</dbReference>
<organism evidence="15 16">
    <name type="scientific">Stylophora pistillata</name>
    <name type="common">Smooth cauliflower coral</name>
    <dbReference type="NCBI Taxonomy" id="50429"/>
    <lineage>
        <taxon>Eukaryota</taxon>
        <taxon>Metazoa</taxon>
        <taxon>Cnidaria</taxon>
        <taxon>Anthozoa</taxon>
        <taxon>Hexacorallia</taxon>
        <taxon>Scleractinia</taxon>
        <taxon>Astrocoeniina</taxon>
        <taxon>Pocilloporidae</taxon>
        <taxon>Stylophora</taxon>
    </lineage>
</organism>
<dbReference type="SUPFAM" id="SSF49599">
    <property type="entry name" value="TRAF domain-like"/>
    <property type="match status" value="2"/>
</dbReference>
<dbReference type="InterPro" id="IPR017907">
    <property type="entry name" value="Znf_RING_CS"/>
</dbReference>
<dbReference type="SUPFAM" id="SSF57850">
    <property type="entry name" value="RING/U-box"/>
    <property type="match status" value="1"/>
</dbReference>
<dbReference type="GO" id="GO:0042981">
    <property type="term" value="P:regulation of apoptotic process"/>
    <property type="evidence" value="ECO:0007669"/>
    <property type="project" value="InterPro"/>
</dbReference>
<dbReference type="Gene3D" id="2.60.210.10">
    <property type="entry name" value="Apoptosis, Tumor Necrosis Factor Receptor Associated Protein 2, Chain A"/>
    <property type="match status" value="1"/>
</dbReference>
<evidence type="ECO:0000256" key="5">
    <source>
        <dbReference type="ARBA" id="ARBA00022723"/>
    </source>
</evidence>
<evidence type="ECO:0000256" key="6">
    <source>
        <dbReference type="ARBA" id="ARBA00022737"/>
    </source>
</evidence>
<dbReference type="GO" id="GO:0009898">
    <property type="term" value="C:cytoplasmic side of plasma membrane"/>
    <property type="evidence" value="ECO:0007669"/>
    <property type="project" value="TreeGrafter"/>
</dbReference>
<evidence type="ECO:0000259" key="14">
    <source>
        <dbReference type="PROSITE" id="PS50145"/>
    </source>
</evidence>
<dbReference type="SMART" id="SM00061">
    <property type="entry name" value="MATH"/>
    <property type="match status" value="1"/>
</dbReference>
<keyword evidence="9" id="KW-0832">Ubl conjugation</keyword>
<evidence type="ECO:0000313" key="16">
    <source>
        <dbReference type="Proteomes" id="UP000225706"/>
    </source>
</evidence>
<comment type="caution">
    <text evidence="15">The sequence shown here is derived from an EMBL/GenBank/DDBJ whole genome shotgun (WGS) entry which is preliminary data.</text>
</comment>
<feature type="domain" description="MATH" evidence="13">
    <location>
        <begin position="404"/>
        <end position="548"/>
    </location>
</feature>
<evidence type="ECO:0000256" key="4">
    <source>
        <dbReference type="ARBA" id="ARBA00022703"/>
    </source>
</evidence>
<dbReference type="GO" id="GO:0008270">
    <property type="term" value="F:zinc ion binding"/>
    <property type="evidence" value="ECO:0007669"/>
    <property type="project" value="UniProtKB-KW"/>
</dbReference>
<name>A0A2B4RI50_STYPI</name>
<dbReference type="GO" id="GO:0005737">
    <property type="term" value="C:cytoplasm"/>
    <property type="evidence" value="ECO:0007669"/>
    <property type="project" value="UniProtKB-SubCell"/>
</dbReference>
<proteinExistence type="predicted"/>
<evidence type="ECO:0000313" key="15">
    <source>
        <dbReference type="EMBL" id="PFX16037.1"/>
    </source>
</evidence>
<dbReference type="PROSITE" id="PS50144">
    <property type="entry name" value="MATH"/>
    <property type="match status" value="1"/>
</dbReference>
<evidence type="ECO:0000256" key="11">
    <source>
        <dbReference type="PROSITE-ProRule" id="PRU00207"/>
    </source>
</evidence>
<comment type="subcellular location">
    <subcellularLocation>
        <location evidence="1">Cytoplasm</location>
    </subcellularLocation>
</comment>
<dbReference type="OrthoDB" id="5980013at2759"/>
<evidence type="ECO:0000256" key="3">
    <source>
        <dbReference type="ARBA" id="ARBA00022499"/>
    </source>
</evidence>
<keyword evidence="10" id="KW-0175">Coiled coil</keyword>
<dbReference type="SUPFAM" id="SSF57953">
    <property type="entry name" value="Trimerization domain of TRAF"/>
    <property type="match status" value="1"/>
</dbReference>
<keyword evidence="7 11" id="KW-0863">Zinc-finger</keyword>
<dbReference type="InterPro" id="IPR001841">
    <property type="entry name" value="Znf_RING"/>
</dbReference>
<evidence type="ECO:0000256" key="10">
    <source>
        <dbReference type="ARBA" id="ARBA00023054"/>
    </source>
</evidence>
<dbReference type="STRING" id="50429.A0A2B4RI50"/>
<dbReference type="InterPro" id="IPR008974">
    <property type="entry name" value="TRAF-like"/>
</dbReference>
<evidence type="ECO:0000256" key="7">
    <source>
        <dbReference type="ARBA" id="ARBA00022771"/>
    </source>
</evidence>